<dbReference type="STRING" id="421531.IX38_04410"/>
<dbReference type="InterPro" id="IPR036291">
    <property type="entry name" value="NAD(P)-bd_dom_sf"/>
</dbReference>
<proteinExistence type="predicted"/>
<dbReference type="PANTHER" id="PTHR43162">
    <property type="match status" value="1"/>
</dbReference>
<evidence type="ECO:0000259" key="1">
    <source>
        <dbReference type="Pfam" id="PF13460"/>
    </source>
</evidence>
<dbReference type="eggNOG" id="COG0702">
    <property type="taxonomic scope" value="Bacteria"/>
</dbReference>
<dbReference type="Gene3D" id="3.40.50.720">
    <property type="entry name" value="NAD(P)-binding Rossmann-like Domain"/>
    <property type="match status" value="1"/>
</dbReference>
<dbReference type="SUPFAM" id="SSF51735">
    <property type="entry name" value="NAD(P)-binding Rossmann-fold domains"/>
    <property type="match status" value="1"/>
</dbReference>
<feature type="domain" description="NAD(P)-binding" evidence="1">
    <location>
        <begin position="7"/>
        <end position="118"/>
    </location>
</feature>
<dbReference type="Proteomes" id="UP000028703">
    <property type="component" value="Unassembled WGS sequence"/>
</dbReference>
<protein>
    <submittedName>
        <fullName evidence="2">NAD-dependent dehydratase</fullName>
    </submittedName>
</protein>
<dbReference type="Gene3D" id="3.90.25.10">
    <property type="entry name" value="UDP-galactose 4-epimerase, domain 1"/>
    <property type="match status" value="1"/>
</dbReference>
<keyword evidence="3" id="KW-1185">Reference proteome</keyword>
<dbReference type="OrthoDB" id="2149806at2"/>
<gene>
    <name evidence="2" type="ORF">IX38_04410</name>
</gene>
<dbReference type="Pfam" id="PF13460">
    <property type="entry name" value="NAD_binding_10"/>
    <property type="match status" value="1"/>
</dbReference>
<dbReference type="PANTHER" id="PTHR43162:SF1">
    <property type="entry name" value="PRESTALK A DIFFERENTIATION PROTEIN A"/>
    <property type="match status" value="1"/>
</dbReference>
<dbReference type="AlphaFoldDB" id="A0A085ZW76"/>
<accession>A0A085ZW76</accession>
<dbReference type="InterPro" id="IPR051604">
    <property type="entry name" value="Ergot_Alk_Oxidoreductase"/>
</dbReference>
<organism evidence="2 3">
    <name type="scientific">Chryseobacterium luteum</name>
    <dbReference type="NCBI Taxonomy" id="421531"/>
    <lineage>
        <taxon>Bacteria</taxon>
        <taxon>Pseudomonadati</taxon>
        <taxon>Bacteroidota</taxon>
        <taxon>Flavobacteriia</taxon>
        <taxon>Flavobacteriales</taxon>
        <taxon>Weeksellaceae</taxon>
        <taxon>Chryseobacterium group</taxon>
        <taxon>Chryseobacterium</taxon>
    </lineage>
</organism>
<evidence type="ECO:0000313" key="2">
    <source>
        <dbReference type="EMBL" id="KFF08690.1"/>
    </source>
</evidence>
<comment type="caution">
    <text evidence="2">The sequence shown here is derived from an EMBL/GenBank/DDBJ whole genome shotgun (WGS) entry which is preliminary data.</text>
</comment>
<reference evidence="2 3" key="1">
    <citation type="submission" date="2014-07" db="EMBL/GenBank/DDBJ databases">
        <title>Genome of Chryseobacterium luteum DSM 18605.</title>
        <authorList>
            <person name="Stropko S.J."/>
            <person name="Pipes S.E."/>
            <person name="Newman J.D."/>
        </authorList>
    </citation>
    <scope>NUCLEOTIDE SEQUENCE [LARGE SCALE GENOMIC DNA]</scope>
    <source>
        <strain evidence="2 3">DSM 18605</strain>
    </source>
</reference>
<dbReference type="InterPro" id="IPR016040">
    <property type="entry name" value="NAD(P)-bd_dom"/>
</dbReference>
<dbReference type="EMBL" id="JPRO01000002">
    <property type="protein sequence ID" value="KFF08690.1"/>
    <property type="molecule type" value="Genomic_DNA"/>
</dbReference>
<evidence type="ECO:0000313" key="3">
    <source>
        <dbReference type="Proteomes" id="UP000028703"/>
    </source>
</evidence>
<sequence length="294" mass="31750">MKIIITGSLGNTAKPLAKQLIAEGHDITVISSSEAKKSEIESLGAKAAIGSITDPDFLVKTFEGADAVFAMTPPIMGENNIVENTVNAGKNYAEAITKTGVKRVVMLSSVGADSPVENGPIKGLHRIEKLYNELENTSVTFLRAGYFYINFFNDIPMVKNAGIIGGNYPENIHIPLVHPTDIAKAAAEELVKNTTGKNIRYVVSDSRPPADFAKVLGAAVGNQELPWVEFTDEQSFDGMVQAGLPMEMAELYAEMGRGMRTGVIQKDFTEQGSPVTGSVKLEDFAREFSNKFQS</sequence>
<dbReference type="RefSeq" id="WP_034702069.1">
    <property type="nucleotide sequence ID" value="NZ_JPRO01000002.1"/>
</dbReference>
<name>A0A085ZW76_9FLAO</name>